<feature type="region of interest" description="Disordered" evidence="1">
    <location>
        <begin position="1"/>
        <end position="24"/>
    </location>
</feature>
<protein>
    <submittedName>
        <fullName evidence="3">Glycosyltransferase family 69 protein</fullName>
    </submittedName>
</protein>
<evidence type="ECO:0000313" key="3">
    <source>
        <dbReference type="EMBL" id="EPE08471.1"/>
    </source>
</evidence>
<dbReference type="PANTHER" id="PTHR34144">
    <property type="entry name" value="CHROMOSOME 8, WHOLE GENOME SHOTGUN SEQUENCE"/>
    <property type="match status" value="1"/>
</dbReference>
<dbReference type="InterPro" id="IPR021047">
    <property type="entry name" value="Mannosyltransferase_CMT1"/>
</dbReference>
<feature type="transmembrane region" description="Helical" evidence="2">
    <location>
        <begin position="88"/>
        <end position="108"/>
    </location>
</feature>
<keyword evidence="3" id="KW-0808">Transferase</keyword>
<evidence type="ECO:0000256" key="1">
    <source>
        <dbReference type="SAM" id="MobiDB-lite"/>
    </source>
</evidence>
<keyword evidence="2" id="KW-1133">Transmembrane helix</keyword>
<name>S3C945_OPHP1</name>
<dbReference type="eggNOG" id="ENOG502RYQA">
    <property type="taxonomic scope" value="Eukaryota"/>
</dbReference>
<dbReference type="Proteomes" id="UP000016923">
    <property type="component" value="Unassembled WGS sequence"/>
</dbReference>
<evidence type="ECO:0000256" key="2">
    <source>
        <dbReference type="SAM" id="Phobius"/>
    </source>
</evidence>
<dbReference type="VEuPathDB" id="FungiDB:F503_01254"/>
<gene>
    <name evidence="3" type="ORF">F503_01254</name>
</gene>
<dbReference type="AlphaFoldDB" id="S3C945"/>
<dbReference type="EMBL" id="KE148149">
    <property type="protein sequence ID" value="EPE08471.1"/>
    <property type="molecule type" value="Genomic_DNA"/>
</dbReference>
<sequence length="556" mass="62465">MRPSTDDERAAFLGTGPSTPGSSPLLRRYTDNNVIFESNLGADDDGDVAKPEHLPQHHHRRRRWCGIRHIVSSICSPNRRSKRRCFGLFLKLTLAFILSLLAFTPILAPSYLHPPAHYNQLAQQCDAREKSMGDGGPHKVNGCANPFHENVFISVSLYDKDGSLADGQWGQALIDLIHLVGPDNVFVSIYENDSGQAGATALERLRRRLPSRSSVVYEEHVPMDLFPNITMPDGSVRTKRLAYLSEMRNRALRPLDTYGGVDMMKFDRVLFLNDVAFRPLDAAQLLFSTNLDSQGRAQYLSVCALDWKHPYLFYDVYAQRDAEGFSNGIPLFPIFSSAGKGVSRSDMLARKDAVRVQSCWGGMVAMKADYIQNLNATLPRPDFQNIGSHVIDPAKPTGIVSPVRFRYEPELFFDACECCLFQADVTQAARVAGAPKEELGVYVNPYIRVAYDWKSLGRIRLVQRWERLFSIPQAIVTYFTHLPTPNPHRLVKEGDQFVEEVWSTQANAWRLEARTGRSGMFCGVREMQLIQDGPRKGDKNWANVAIPSGQALNFPT</sequence>
<evidence type="ECO:0000313" key="4">
    <source>
        <dbReference type="Proteomes" id="UP000016923"/>
    </source>
</evidence>
<dbReference type="STRING" id="1262450.S3C945"/>
<keyword evidence="2" id="KW-0472">Membrane</keyword>
<dbReference type="PANTHER" id="PTHR34144:SF8">
    <property type="entry name" value="GLYCOSYLTRANSFERASE FAMILY 69 PROTEIN"/>
    <property type="match status" value="1"/>
</dbReference>
<reference evidence="3 4" key="1">
    <citation type="journal article" date="2013" name="BMC Genomics">
        <title>The genome and transcriptome of the pine saprophyte Ophiostoma piceae, and a comparison with the bark beetle-associated pine pathogen Grosmannia clavigera.</title>
        <authorList>
            <person name="Haridas S."/>
            <person name="Wang Y."/>
            <person name="Lim L."/>
            <person name="Massoumi Alamouti S."/>
            <person name="Jackman S."/>
            <person name="Docking R."/>
            <person name="Robertson G."/>
            <person name="Birol I."/>
            <person name="Bohlmann J."/>
            <person name="Breuil C."/>
        </authorList>
    </citation>
    <scope>NUCLEOTIDE SEQUENCE [LARGE SCALE GENOMIC DNA]</scope>
    <source>
        <strain evidence="3 4">UAMH 11346</strain>
    </source>
</reference>
<dbReference type="HOGENOM" id="CLU_022271_1_0_1"/>
<dbReference type="Pfam" id="PF11735">
    <property type="entry name" value="CAP59_mtransfer"/>
    <property type="match status" value="1"/>
</dbReference>
<dbReference type="OMA" id="FDAKFFQ"/>
<organism evidence="3 4">
    <name type="scientific">Ophiostoma piceae (strain UAMH 11346)</name>
    <name type="common">Sap stain fungus</name>
    <dbReference type="NCBI Taxonomy" id="1262450"/>
    <lineage>
        <taxon>Eukaryota</taxon>
        <taxon>Fungi</taxon>
        <taxon>Dikarya</taxon>
        <taxon>Ascomycota</taxon>
        <taxon>Pezizomycotina</taxon>
        <taxon>Sordariomycetes</taxon>
        <taxon>Sordariomycetidae</taxon>
        <taxon>Ophiostomatales</taxon>
        <taxon>Ophiostomataceae</taxon>
        <taxon>Ophiostoma</taxon>
    </lineage>
</organism>
<accession>S3C945</accession>
<dbReference type="OrthoDB" id="262547at2759"/>
<feature type="compositionally biased region" description="Basic and acidic residues" evidence="1">
    <location>
        <begin position="1"/>
        <end position="10"/>
    </location>
</feature>
<dbReference type="GO" id="GO:0016740">
    <property type="term" value="F:transferase activity"/>
    <property type="evidence" value="ECO:0007669"/>
    <property type="project" value="UniProtKB-KW"/>
</dbReference>
<keyword evidence="4" id="KW-1185">Reference proteome</keyword>
<proteinExistence type="predicted"/>
<keyword evidence="2" id="KW-0812">Transmembrane</keyword>